<dbReference type="Pfam" id="PF05903">
    <property type="entry name" value="Peptidase_C97"/>
    <property type="match status" value="1"/>
</dbReference>
<evidence type="ECO:0000313" key="8">
    <source>
        <dbReference type="Ensembl" id="ENSFALP00000025185.1"/>
    </source>
</evidence>
<dbReference type="Gene3D" id="3.90.1720.30">
    <property type="entry name" value="PPPDE domains"/>
    <property type="match status" value="1"/>
</dbReference>
<keyword evidence="4" id="KW-0378">Hydrolase</keyword>
<evidence type="ECO:0000256" key="5">
    <source>
        <dbReference type="ARBA" id="ARBA00047409"/>
    </source>
</evidence>
<organism evidence="8 9">
    <name type="scientific">Ficedula albicollis</name>
    <name type="common">Collared flycatcher</name>
    <name type="synonym">Muscicapa albicollis</name>
    <dbReference type="NCBI Taxonomy" id="59894"/>
    <lineage>
        <taxon>Eukaryota</taxon>
        <taxon>Metazoa</taxon>
        <taxon>Chordata</taxon>
        <taxon>Craniata</taxon>
        <taxon>Vertebrata</taxon>
        <taxon>Euteleostomi</taxon>
        <taxon>Archelosauria</taxon>
        <taxon>Archosauria</taxon>
        <taxon>Dinosauria</taxon>
        <taxon>Saurischia</taxon>
        <taxon>Theropoda</taxon>
        <taxon>Coelurosauria</taxon>
        <taxon>Aves</taxon>
        <taxon>Neognathae</taxon>
        <taxon>Neoaves</taxon>
        <taxon>Telluraves</taxon>
        <taxon>Australaves</taxon>
        <taxon>Passeriformes</taxon>
        <taxon>Muscicapidae</taxon>
        <taxon>Ficedula</taxon>
    </lineage>
</organism>
<sequence>MRPGSIAPSSPSVTSRLGPLRREPAPGPSFPPVPLRLPEGRAVRPCPQGLRLPPGGRARAPMEEPLALHPVKLYVYDLSKGMARRLSPLMLGKQLDGIWHTSIIVHKDEFFYGSGGISSCAPVS</sequence>
<evidence type="ECO:0000256" key="4">
    <source>
        <dbReference type="ARBA" id="ARBA00022801"/>
    </source>
</evidence>
<keyword evidence="3" id="KW-0645">Protease</keyword>
<dbReference type="Ensembl" id="ENSFALT00000037293.1">
    <property type="protein sequence ID" value="ENSFALP00000025185.1"/>
    <property type="gene ID" value="ENSFALG00000028431.1"/>
</dbReference>
<feature type="domain" description="PPPDE" evidence="7">
    <location>
        <begin position="69"/>
        <end position="124"/>
    </location>
</feature>
<evidence type="ECO:0000256" key="2">
    <source>
        <dbReference type="ARBA" id="ARBA00012423"/>
    </source>
</evidence>
<evidence type="ECO:0000256" key="3">
    <source>
        <dbReference type="ARBA" id="ARBA00022670"/>
    </source>
</evidence>
<dbReference type="PROSITE" id="PS51858">
    <property type="entry name" value="PPPDE"/>
    <property type="match status" value="1"/>
</dbReference>
<reference evidence="8 9" key="1">
    <citation type="journal article" date="2012" name="Nature">
        <title>The genomic landscape of species divergence in Ficedula flycatchers.</title>
        <authorList>
            <person name="Ellegren H."/>
            <person name="Smeds L."/>
            <person name="Burri R."/>
            <person name="Olason P.I."/>
            <person name="Backstrom N."/>
            <person name="Kawakami T."/>
            <person name="Kunstner A."/>
            <person name="Makinen H."/>
            <person name="Nadachowska-Brzyska K."/>
            <person name="Qvarnstrom A."/>
            <person name="Uebbing S."/>
            <person name="Wolf J.B."/>
        </authorList>
    </citation>
    <scope>NUCLEOTIDE SEQUENCE [LARGE SCALE GENOMIC DNA]</scope>
</reference>
<evidence type="ECO:0000313" key="9">
    <source>
        <dbReference type="Proteomes" id="UP000016665"/>
    </source>
</evidence>
<dbReference type="GeneTree" id="ENSGT00730000111100"/>
<evidence type="ECO:0000259" key="7">
    <source>
        <dbReference type="PROSITE" id="PS51858"/>
    </source>
</evidence>
<dbReference type="EC" id="3.1.2.22" evidence="2"/>
<dbReference type="InterPro" id="IPR042266">
    <property type="entry name" value="PPPDE_sf"/>
</dbReference>
<evidence type="ECO:0000256" key="6">
    <source>
        <dbReference type="SAM" id="MobiDB-lite"/>
    </source>
</evidence>
<proteinExistence type="inferred from homology"/>
<reference evidence="8" key="3">
    <citation type="submission" date="2025-09" db="UniProtKB">
        <authorList>
            <consortium name="Ensembl"/>
        </authorList>
    </citation>
    <scope>IDENTIFICATION</scope>
</reference>
<accession>A0A803VR29</accession>
<name>A0A803VR29_FICAL</name>
<keyword evidence="9" id="KW-1185">Reference proteome</keyword>
<comment type="catalytic activity">
    <reaction evidence="5">
        <text>S-hexadecanoyl-L-cysteinyl-[protein] + H2O = L-cysteinyl-[protein] + hexadecanoate + H(+)</text>
        <dbReference type="Rhea" id="RHEA:19233"/>
        <dbReference type="Rhea" id="RHEA-COMP:10131"/>
        <dbReference type="Rhea" id="RHEA-COMP:11032"/>
        <dbReference type="ChEBI" id="CHEBI:7896"/>
        <dbReference type="ChEBI" id="CHEBI:15377"/>
        <dbReference type="ChEBI" id="CHEBI:15378"/>
        <dbReference type="ChEBI" id="CHEBI:29950"/>
        <dbReference type="ChEBI" id="CHEBI:74151"/>
        <dbReference type="EC" id="3.1.2.22"/>
    </reaction>
    <physiologicalReaction direction="left-to-right" evidence="5">
        <dbReference type="Rhea" id="RHEA:19234"/>
    </physiologicalReaction>
</comment>
<evidence type="ECO:0000256" key="1">
    <source>
        <dbReference type="ARBA" id="ARBA00008140"/>
    </source>
</evidence>
<dbReference type="GO" id="GO:0008474">
    <property type="term" value="F:palmitoyl-(protein) hydrolase activity"/>
    <property type="evidence" value="ECO:0007669"/>
    <property type="project" value="UniProtKB-EC"/>
</dbReference>
<reference evidence="8" key="2">
    <citation type="submission" date="2025-08" db="UniProtKB">
        <authorList>
            <consortium name="Ensembl"/>
        </authorList>
    </citation>
    <scope>IDENTIFICATION</scope>
</reference>
<comment type="similarity">
    <text evidence="1">Belongs to the DeSI family.</text>
</comment>
<dbReference type="AlphaFoldDB" id="A0A803VR29"/>
<dbReference type="InterPro" id="IPR008580">
    <property type="entry name" value="PPPDE_dom"/>
</dbReference>
<dbReference type="GO" id="GO:0006508">
    <property type="term" value="P:proteolysis"/>
    <property type="evidence" value="ECO:0007669"/>
    <property type="project" value="UniProtKB-KW"/>
</dbReference>
<feature type="compositionally biased region" description="Pro residues" evidence="6">
    <location>
        <begin position="25"/>
        <end position="35"/>
    </location>
</feature>
<protein>
    <recommendedName>
        <fullName evidence="2">palmitoyl-protein hydrolase</fullName>
        <ecNumber evidence="2">3.1.2.22</ecNumber>
    </recommendedName>
</protein>
<dbReference type="GO" id="GO:0008233">
    <property type="term" value="F:peptidase activity"/>
    <property type="evidence" value="ECO:0007669"/>
    <property type="project" value="UniProtKB-KW"/>
</dbReference>
<dbReference type="Proteomes" id="UP000016665">
    <property type="component" value="Chromosome 1A"/>
</dbReference>
<feature type="region of interest" description="Disordered" evidence="6">
    <location>
        <begin position="1"/>
        <end position="63"/>
    </location>
</feature>